<dbReference type="EMBL" id="MN033156">
    <property type="protein sequence ID" value="QDH87130.1"/>
    <property type="molecule type" value="Genomic_RNA"/>
</dbReference>
<name>A0A514D0J3_9VIRU</name>
<keyword evidence="1" id="KW-0812">Transmembrane</keyword>
<evidence type="ECO:0000256" key="1">
    <source>
        <dbReference type="SAM" id="Phobius"/>
    </source>
</evidence>
<keyword evidence="1" id="KW-0472">Membrane</keyword>
<feature type="transmembrane region" description="Helical" evidence="1">
    <location>
        <begin position="21"/>
        <end position="41"/>
    </location>
</feature>
<evidence type="ECO:0000313" key="2">
    <source>
        <dbReference type="EMBL" id="QDH87130.1"/>
    </source>
</evidence>
<keyword evidence="1" id="KW-1133">Transmembrane helix</keyword>
<gene>
    <name evidence="2" type="ORF">H1Bulk28FD73_000002</name>
</gene>
<reference evidence="2" key="1">
    <citation type="submission" date="2019-05" db="EMBL/GenBank/DDBJ databases">
        <title>Metatranscriptomic reconstruction reveals RNA viruses with the potential to shape carbon cycling in soil.</title>
        <authorList>
            <person name="Starr E.P."/>
            <person name="Nuccio E."/>
            <person name="Pett-Ridge J."/>
            <person name="Banfield J.F."/>
            <person name="Firestone M.K."/>
        </authorList>
    </citation>
    <scope>NUCLEOTIDE SEQUENCE</scope>
    <source>
        <strain evidence="2">H1_Bulk_28_FD_scaffold_73</strain>
    </source>
</reference>
<protein>
    <submittedName>
        <fullName evidence="2">Uncharacterized protein</fullName>
    </submittedName>
</protein>
<organism evidence="2">
    <name type="scientific">Leviviridae sp</name>
    <dbReference type="NCBI Taxonomy" id="2027243"/>
    <lineage>
        <taxon>Viruses</taxon>
        <taxon>Riboviria</taxon>
        <taxon>Orthornavirae</taxon>
        <taxon>Lenarviricota</taxon>
        <taxon>Leviviricetes</taxon>
        <taxon>Norzivirales</taxon>
        <taxon>Fiersviridae</taxon>
    </lineage>
</organism>
<accession>A0A514D0J3</accession>
<sequence length="59" mass="6223">MKIVKHVAVALRSGIHRNSGVAVLGLVVVITLTLLSSVTGLNSVELERILFCLLGQIGL</sequence>
<proteinExistence type="predicted"/>